<dbReference type="Proteomes" id="UP000003460">
    <property type="component" value="Unassembled WGS sequence"/>
</dbReference>
<reference evidence="1" key="1">
    <citation type="submission" date="2009-09" db="EMBL/GenBank/DDBJ databases">
        <authorList>
            <person name="Weinstock G."/>
            <person name="Sodergren E."/>
            <person name="Clifton S."/>
            <person name="Fulton L."/>
            <person name="Fulton B."/>
            <person name="Courtney L."/>
            <person name="Fronick C."/>
            <person name="Harrison M."/>
            <person name="Strong C."/>
            <person name="Farmer C."/>
            <person name="Delahaunty K."/>
            <person name="Markovic C."/>
            <person name="Hall O."/>
            <person name="Minx P."/>
            <person name="Tomlinson C."/>
            <person name="Mitreva M."/>
            <person name="Nelson J."/>
            <person name="Hou S."/>
            <person name="Wollam A."/>
            <person name="Pepin K.H."/>
            <person name="Johnson M."/>
            <person name="Bhonagiri V."/>
            <person name="Nash W.E."/>
            <person name="Warren W."/>
            <person name="Chinwalla A."/>
            <person name="Mardis E.R."/>
            <person name="Wilson R.K."/>
        </authorList>
    </citation>
    <scope>NUCLEOTIDE SEQUENCE [LARGE SCALE GENOMIC DNA]</scope>
    <source>
        <strain evidence="1">ATCC 51259</strain>
    </source>
</reference>
<dbReference type="HOGENOM" id="CLU_2975581_0_0_10"/>
<proteinExistence type="predicted"/>
<keyword evidence="2" id="KW-1185">Reference proteome</keyword>
<evidence type="ECO:0000313" key="1">
    <source>
        <dbReference type="EMBL" id="EEX71968.1"/>
    </source>
</evidence>
<evidence type="ECO:0000313" key="2">
    <source>
        <dbReference type="Proteomes" id="UP000003460"/>
    </source>
</evidence>
<name>C9LH10_9BACT</name>
<sequence length="58" mass="5865">MGLFAAGSVSGRNCVACGANLLGLFAALVVEIGKFVSAFGVHLVQDVRIDGVICGGKR</sequence>
<comment type="caution">
    <text evidence="1">The sequence shown here is derived from an EMBL/GenBank/DDBJ whole genome shotgun (WGS) entry which is preliminary data.</text>
</comment>
<protein>
    <submittedName>
        <fullName evidence="1">Uncharacterized protein</fullName>
    </submittedName>
</protein>
<accession>C9LH10</accession>
<dbReference type="EMBL" id="ACIJ02000018">
    <property type="protein sequence ID" value="EEX71968.1"/>
    <property type="molecule type" value="Genomic_DNA"/>
</dbReference>
<dbReference type="AlphaFoldDB" id="C9LH10"/>
<organism evidence="1 2">
    <name type="scientific">Alloprevotella tannerae ATCC 51259</name>
    <dbReference type="NCBI Taxonomy" id="626522"/>
    <lineage>
        <taxon>Bacteria</taxon>
        <taxon>Pseudomonadati</taxon>
        <taxon>Bacteroidota</taxon>
        <taxon>Bacteroidia</taxon>
        <taxon>Bacteroidales</taxon>
        <taxon>Prevotellaceae</taxon>
        <taxon>Alloprevotella</taxon>
    </lineage>
</organism>
<gene>
    <name evidence="1" type="ORF">GCWU000325_01511</name>
</gene>